<keyword evidence="3" id="KW-1185">Reference proteome</keyword>
<feature type="non-terminal residue" evidence="2">
    <location>
        <position position="456"/>
    </location>
</feature>
<gene>
    <name evidence="2" type="ORF">Ocin01_14350</name>
</gene>
<protein>
    <submittedName>
        <fullName evidence="2">Uncharacterized protein</fullName>
    </submittedName>
</protein>
<feature type="non-terminal residue" evidence="2">
    <location>
        <position position="1"/>
    </location>
</feature>
<feature type="compositionally biased region" description="Polar residues" evidence="1">
    <location>
        <begin position="1"/>
        <end position="17"/>
    </location>
</feature>
<sequence length="456" mass="50764">DNGPTPSKQVRLSTSPLNGGVAVTDKPPTPPSWPPRSPVPERPSLDDISKLSPLEALQMLKTIPEDANMKEDERDEILTRRAAIIARIPQFWKRAIEACEMDYVGLVDEQEKDGMRSLVESERNPDGDKPADRKGKGAKPALKDCNEKGPETTKDLDFVPSGMIEVCGSSSMLRVNSRLFFNAAEKLEVIPKDSKFDDEAPQAWKTWGCNCKPIPLATKKVDSNETLQGCNPNPIATQKVDSWEDCNPDQLAANNVDCCETPQDSNPDPLAANNVGYFETPHGIWLSKHVRHKNRPMRARTIADNAETEYWTKNNGSAATIAKDLKQILKATSTKPVCVIVCEQAAHTEYMAFSTGLSSTRKEAQDYATAKDLPLPPTAGVKKFSFDVLLKLKAQMKPEKDVRLVGCFQNEEEETNTDCWRECYKAVGDVLDGNYVWNRELDNVSRLFNIKAKKEI</sequence>
<organism evidence="2 3">
    <name type="scientific">Orchesella cincta</name>
    <name type="common">Springtail</name>
    <name type="synonym">Podura cincta</name>
    <dbReference type="NCBI Taxonomy" id="48709"/>
    <lineage>
        <taxon>Eukaryota</taxon>
        <taxon>Metazoa</taxon>
        <taxon>Ecdysozoa</taxon>
        <taxon>Arthropoda</taxon>
        <taxon>Hexapoda</taxon>
        <taxon>Collembola</taxon>
        <taxon>Entomobryomorpha</taxon>
        <taxon>Entomobryoidea</taxon>
        <taxon>Orchesellidae</taxon>
        <taxon>Orchesellinae</taxon>
        <taxon>Orchesella</taxon>
    </lineage>
</organism>
<feature type="region of interest" description="Disordered" evidence="1">
    <location>
        <begin position="1"/>
        <end position="52"/>
    </location>
</feature>
<proteinExistence type="predicted"/>
<evidence type="ECO:0000256" key="1">
    <source>
        <dbReference type="SAM" id="MobiDB-lite"/>
    </source>
</evidence>
<dbReference type="Proteomes" id="UP000094527">
    <property type="component" value="Unassembled WGS sequence"/>
</dbReference>
<name>A0A1D2MHE9_ORCCI</name>
<dbReference type="AlphaFoldDB" id="A0A1D2MHE9"/>
<comment type="caution">
    <text evidence="2">The sequence shown here is derived from an EMBL/GenBank/DDBJ whole genome shotgun (WGS) entry which is preliminary data.</text>
</comment>
<evidence type="ECO:0000313" key="2">
    <source>
        <dbReference type="EMBL" id="ODM92332.1"/>
    </source>
</evidence>
<dbReference type="EMBL" id="LJIJ01001265">
    <property type="protein sequence ID" value="ODM92332.1"/>
    <property type="molecule type" value="Genomic_DNA"/>
</dbReference>
<accession>A0A1D2MHE9</accession>
<feature type="region of interest" description="Disordered" evidence="1">
    <location>
        <begin position="119"/>
        <end position="153"/>
    </location>
</feature>
<feature type="compositionally biased region" description="Pro residues" evidence="1">
    <location>
        <begin position="27"/>
        <end position="41"/>
    </location>
</feature>
<reference evidence="2 3" key="1">
    <citation type="journal article" date="2016" name="Genome Biol. Evol.">
        <title>Gene Family Evolution Reflects Adaptation to Soil Environmental Stressors in the Genome of the Collembolan Orchesella cincta.</title>
        <authorList>
            <person name="Faddeeva-Vakhrusheva A."/>
            <person name="Derks M.F."/>
            <person name="Anvar S.Y."/>
            <person name="Agamennone V."/>
            <person name="Suring W."/>
            <person name="Smit S."/>
            <person name="van Straalen N.M."/>
            <person name="Roelofs D."/>
        </authorList>
    </citation>
    <scope>NUCLEOTIDE SEQUENCE [LARGE SCALE GENOMIC DNA]</scope>
    <source>
        <tissue evidence="2">Mixed pool</tissue>
    </source>
</reference>
<evidence type="ECO:0000313" key="3">
    <source>
        <dbReference type="Proteomes" id="UP000094527"/>
    </source>
</evidence>